<evidence type="ECO:0000256" key="1">
    <source>
        <dbReference type="SAM" id="Coils"/>
    </source>
</evidence>
<organism evidence="2 3">
    <name type="scientific">Mycolicibacter kumamotonensis</name>
    <dbReference type="NCBI Taxonomy" id="354243"/>
    <lineage>
        <taxon>Bacteria</taxon>
        <taxon>Bacillati</taxon>
        <taxon>Actinomycetota</taxon>
        <taxon>Actinomycetes</taxon>
        <taxon>Mycobacteriales</taxon>
        <taxon>Mycobacteriaceae</taxon>
        <taxon>Mycolicibacter</taxon>
    </lineage>
</organism>
<accession>A0A1B8SL99</accession>
<dbReference type="Proteomes" id="UP000092668">
    <property type="component" value="Unassembled WGS sequence"/>
</dbReference>
<reference evidence="2 3" key="1">
    <citation type="submission" date="2015-06" db="EMBL/GenBank/DDBJ databases">
        <title>Genome sequence of Mycobacterium kumamotonense strain Roo.</title>
        <authorList>
            <person name="Greninger A.L."/>
            <person name="Cunningham G."/>
            <person name="Miller S."/>
        </authorList>
    </citation>
    <scope>NUCLEOTIDE SEQUENCE [LARGE SCALE GENOMIC DNA]</scope>
    <source>
        <strain evidence="2 3">Roo</strain>
    </source>
</reference>
<sequence>MPPKSLPEPPATRVDIFRQLYLHITQWREQIVLGTASDVLIYDGEEFGYYDLLNTLGTLDEHSTAAFDLMGIDGHDAESGFAAGGQDIFSSPDELQSAYAAALQKLVDTYDHVRAAVADHWRIFMSLHPILQGHVAKAAQAARQELLAKMDDLKDALSQTDQLIESTKTVSDTPAVRSGSQG</sequence>
<comment type="caution">
    <text evidence="2">The sequence shown here is derived from an EMBL/GenBank/DDBJ whole genome shotgun (WGS) entry which is preliminary data.</text>
</comment>
<evidence type="ECO:0000313" key="2">
    <source>
        <dbReference type="EMBL" id="OBY33487.1"/>
    </source>
</evidence>
<keyword evidence="3" id="KW-1185">Reference proteome</keyword>
<dbReference type="EMBL" id="LFOE01000001">
    <property type="protein sequence ID" value="OBY33487.1"/>
    <property type="molecule type" value="Genomic_DNA"/>
</dbReference>
<gene>
    <name evidence="2" type="ORF">ACT18_00635</name>
</gene>
<dbReference type="RefSeq" id="WP_065286758.1">
    <property type="nucleotide sequence ID" value="NZ_LFOE01000001.1"/>
</dbReference>
<keyword evidence="1" id="KW-0175">Coiled coil</keyword>
<evidence type="ECO:0000313" key="3">
    <source>
        <dbReference type="Proteomes" id="UP000092668"/>
    </source>
</evidence>
<dbReference type="AlphaFoldDB" id="A0A1B8SL99"/>
<name>A0A1B8SL99_9MYCO</name>
<protein>
    <submittedName>
        <fullName evidence="2">Uncharacterized protein</fullName>
    </submittedName>
</protein>
<proteinExistence type="predicted"/>
<feature type="coiled-coil region" evidence="1">
    <location>
        <begin position="136"/>
        <end position="163"/>
    </location>
</feature>